<protein>
    <submittedName>
        <fullName evidence="1">DUF3243 domain-containing protein</fullName>
    </submittedName>
</protein>
<dbReference type="InterPro" id="IPR024702">
    <property type="entry name" value="Uncharacterised_YmfJ"/>
</dbReference>
<dbReference type="Gene3D" id="1.10.760.20">
    <property type="entry name" value="Protein of unknown function DUF3243"/>
    <property type="match status" value="1"/>
</dbReference>
<accession>A0ABW5PPM5</accession>
<dbReference type="EMBL" id="JBHUMR010000008">
    <property type="protein sequence ID" value="MFD2616823.1"/>
    <property type="molecule type" value="Genomic_DNA"/>
</dbReference>
<reference evidence="2" key="1">
    <citation type="journal article" date="2019" name="Int. J. Syst. Evol. Microbiol.">
        <title>The Global Catalogue of Microorganisms (GCM) 10K type strain sequencing project: providing services to taxonomists for standard genome sequencing and annotation.</title>
        <authorList>
            <consortium name="The Broad Institute Genomics Platform"/>
            <consortium name="The Broad Institute Genome Sequencing Center for Infectious Disease"/>
            <person name="Wu L."/>
            <person name="Ma J."/>
        </authorList>
    </citation>
    <scope>NUCLEOTIDE SEQUENCE [LARGE SCALE GENOMIC DNA]</scope>
    <source>
        <strain evidence="2">TISTR 2241</strain>
    </source>
</reference>
<name>A0ABW5PPM5_9BACI</name>
<keyword evidence="2" id="KW-1185">Reference proteome</keyword>
<dbReference type="Pfam" id="PF11588">
    <property type="entry name" value="DUF3243"/>
    <property type="match status" value="1"/>
</dbReference>
<dbReference type="PIRSF" id="PIRSF004764">
    <property type="entry name" value="YmfJ"/>
    <property type="match status" value="1"/>
</dbReference>
<dbReference type="InterPro" id="IPR021637">
    <property type="entry name" value="DUF3243"/>
</dbReference>
<dbReference type="RefSeq" id="WP_141189332.1">
    <property type="nucleotide sequence ID" value="NZ_JBHUMR010000008.1"/>
</dbReference>
<organism evidence="1 2">
    <name type="scientific">Terrilactibacillus laevilacticus</name>
    <dbReference type="NCBI Taxonomy" id="1380157"/>
    <lineage>
        <taxon>Bacteria</taxon>
        <taxon>Bacillati</taxon>
        <taxon>Bacillota</taxon>
        <taxon>Bacilli</taxon>
        <taxon>Bacillales</taxon>
        <taxon>Bacillaceae</taxon>
        <taxon>Terrilactibacillus</taxon>
    </lineage>
</organism>
<comment type="caution">
    <text evidence="1">The sequence shown here is derived from an EMBL/GenBank/DDBJ whole genome shotgun (WGS) entry which is preliminary data.</text>
</comment>
<gene>
    <name evidence="1" type="ORF">ACFSTF_05810</name>
</gene>
<dbReference type="Proteomes" id="UP001597458">
    <property type="component" value="Unassembled WGS sequence"/>
</dbReference>
<evidence type="ECO:0000313" key="1">
    <source>
        <dbReference type="EMBL" id="MFD2616823.1"/>
    </source>
</evidence>
<proteinExistence type="predicted"/>
<dbReference type="InterPro" id="IPR038292">
    <property type="entry name" value="YmfJ/YflH_sf"/>
</dbReference>
<sequence length="85" mass="9735">MSVLENWDQWKDFLADRLHQAESVGLSQDTIANFATQVGDYLSTKVDPKNQQERMLSDLWSVADQNEQRTIANLMIKLVDNNGTH</sequence>
<evidence type="ECO:0000313" key="2">
    <source>
        <dbReference type="Proteomes" id="UP001597458"/>
    </source>
</evidence>